<dbReference type="EMBL" id="QRJR01000056">
    <property type="protein sequence ID" value="RHH38165.1"/>
    <property type="molecule type" value="Genomic_DNA"/>
</dbReference>
<proteinExistence type="predicted"/>
<accession>A0A413EXF9</accession>
<reference evidence="10 11" key="2">
    <citation type="journal article" date="2019" name="Nat. Med.">
        <title>A library of human gut bacterial isolates paired with longitudinal multiomics data enables mechanistic microbiome research.</title>
        <authorList>
            <person name="Poyet M."/>
            <person name="Groussin M."/>
            <person name="Gibbons S.M."/>
            <person name="Avila-Pacheco J."/>
            <person name="Jiang X."/>
            <person name="Kearney S.M."/>
            <person name="Perrotta A.R."/>
            <person name="Berdy B."/>
            <person name="Zhao S."/>
            <person name="Lieberman T.D."/>
            <person name="Swanson P.K."/>
            <person name="Smith M."/>
            <person name="Roesemann S."/>
            <person name="Alexander J.E."/>
            <person name="Rich S.A."/>
            <person name="Livny J."/>
            <person name="Vlamakis H."/>
            <person name="Clish C."/>
            <person name="Bullock K."/>
            <person name="Deik A."/>
            <person name="Scott J."/>
            <person name="Pierce K.A."/>
            <person name="Xavier R.J."/>
            <person name="Alm E.J."/>
        </authorList>
    </citation>
    <scope>NUCLEOTIDE SEQUENCE [LARGE SCALE GENOMIC DNA]</scope>
    <source>
        <strain evidence="4 10">BIOML-A15</strain>
        <strain evidence="3 11">BIOML-A41</strain>
    </source>
</reference>
<evidence type="ECO:0000313" key="7">
    <source>
        <dbReference type="EMBL" id="RHH38165.1"/>
    </source>
</evidence>
<dbReference type="EMBL" id="VWGP01000031">
    <property type="protein sequence ID" value="KAA4527101.1"/>
    <property type="molecule type" value="Genomic_DNA"/>
</dbReference>
<evidence type="ECO:0000313" key="9">
    <source>
        <dbReference type="Proteomes" id="UP000286031"/>
    </source>
</evidence>
<keyword evidence="1" id="KW-0732">Signal</keyword>
<dbReference type="RefSeq" id="WP_004306051.1">
    <property type="nucleotide sequence ID" value="NZ_CABKQC010000007.1"/>
</dbReference>
<reference evidence="8 9" key="1">
    <citation type="submission" date="2018-08" db="EMBL/GenBank/DDBJ databases">
        <title>A genome reference for cultivated species of the human gut microbiota.</title>
        <authorList>
            <person name="Zou Y."/>
            <person name="Xue W."/>
            <person name="Luo G."/>
        </authorList>
    </citation>
    <scope>NUCLEOTIDE SEQUENCE [LARGE SCALE GENOMIC DNA]</scope>
    <source>
        <strain evidence="6 9">AF04-46</strain>
        <strain evidence="7 8">AM17-48</strain>
    </source>
</reference>
<organism evidence="6 9">
    <name type="scientific">Bacteroides ovatus</name>
    <dbReference type="NCBI Taxonomy" id="28116"/>
    <lineage>
        <taxon>Bacteria</taxon>
        <taxon>Pseudomonadati</taxon>
        <taxon>Bacteroidota</taxon>
        <taxon>Bacteroidia</taxon>
        <taxon>Bacteroidales</taxon>
        <taxon>Bacteroidaceae</taxon>
        <taxon>Bacteroides</taxon>
    </lineage>
</organism>
<protein>
    <submittedName>
        <fullName evidence="6">DUF5124 domain-containing protein</fullName>
    </submittedName>
</protein>
<dbReference type="AlphaFoldDB" id="A0A413EXF9"/>
<evidence type="ECO:0000259" key="2">
    <source>
        <dbReference type="Pfam" id="PF16400"/>
    </source>
</evidence>
<sequence length="611" mass="67529">MNKIDYYNSWLCKAANMVCLAVCVLALAGCNEDEANSIKEDPYAGGRAPLEVKLLSEKPSPESAGPREQVIFKASGLAKYCHPEEDTFDFDFYISDEKCKIESATDSTLTIVVPEAVSSGTTYLVLENQIFYGPYFSILGSVSIDEGFEYYKTGPYNGLIYSCVPWCGNTELTSEFYLCGDFRQEKTKPYGGIAMINNEKGLIKYGTADKIKIGRGIATGSFYDENTDEFYYPEVDGMNYWKADKESPRALIYGAFREYETYSASLGGFEFKNILLANNDLTIKTETKKFSDYTGKTYDISVPAFVGGTMMSEKIIRAFSTSDGKIIAIGNFTVHRMTDYDNTTCDANKRLLAAEILTPARSVMRMDEIGQLDKTYRRSLQNEEESLPGTTGEIKDACMLSDESLIIVGAFTSFDGKPVWNIVKLDKNGQVDDAFQSVVGGANGDINRITCTSFKDENGMEQERIVLVGSFTTFNGQPAQGMVILDAEGNPDPGFVLKELEGGILNFAKIVDLNANGETAMPHVVISGTFTKYDGITRQGFLILDMKGDAIQRFNVPGRFYGQLYDAQYSLTSDNVNGLLLTGDFSSFDGKRMNNIVMLKVDLAENTNNEP</sequence>
<feature type="chain" id="PRO_5042713647" evidence="1">
    <location>
        <begin position="29"/>
        <end position="611"/>
    </location>
</feature>
<name>A0A413EXF9_BACOV</name>
<comment type="caution">
    <text evidence="6">The sequence shown here is derived from an EMBL/GenBank/DDBJ whole genome shotgun (WGS) entry which is preliminary data.</text>
</comment>
<dbReference type="EMBL" id="VWFP01000019">
    <property type="protein sequence ID" value="KAA4624066.1"/>
    <property type="molecule type" value="Genomic_DNA"/>
</dbReference>
<dbReference type="Proteomes" id="UP000478493">
    <property type="component" value="Unassembled WGS sequence"/>
</dbReference>
<evidence type="ECO:0000313" key="6">
    <source>
        <dbReference type="EMBL" id="RGX12670.1"/>
    </source>
</evidence>
<evidence type="ECO:0000313" key="4">
    <source>
        <dbReference type="EMBL" id="KAA4624066.1"/>
    </source>
</evidence>
<evidence type="ECO:0000313" key="11">
    <source>
        <dbReference type="Proteomes" id="UP000478493"/>
    </source>
</evidence>
<dbReference type="InterPro" id="IPR013431">
    <property type="entry name" value="Delta_60_rpt"/>
</dbReference>
<dbReference type="InterPro" id="IPR032175">
    <property type="entry name" value="DUF5008"/>
</dbReference>
<evidence type="ECO:0000256" key="1">
    <source>
        <dbReference type="SAM" id="SignalP"/>
    </source>
</evidence>
<dbReference type="Proteomes" id="UP000283329">
    <property type="component" value="Unassembled WGS sequence"/>
</dbReference>
<dbReference type="Proteomes" id="UP000424805">
    <property type="component" value="Unassembled WGS sequence"/>
</dbReference>
<feature type="signal peptide" evidence="1">
    <location>
        <begin position="1"/>
        <end position="28"/>
    </location>
</feature>
<reference evidence="5" key="3">
    <citation type="submission" date="2022-10" db="EMBL/GenBank/DDBJ databases">
        <title>Human gut microbiome strain richness.</title>
        <authorList>
            <person name="Chen-Liaw A."/>
        </authorList>
    </citation>
    <scope>NUCLEOTIDE SEQUENCE</scope>
    <source>
        <strain evidence="5">RTP21484st1_H8_RTP21484_190118</strain>
    </source>
</reference>
<evidence type="ECO:0000313" key="8">
    <source>
        <dbReference type="Proteomes" id="UP000283329"/>
    </source>
</evidence>
<dbReference type="Pfam" id="PF17164">
    <property type="entry name" value="DUF5122"/>
    <property type="match status" value="2"/>
</dbReference>
<dbReference type="EMBL" id="JAQQPO010000013">
    <property type="protein sequence ID" value="MDC7959048.1"/>
    <property type="molecule type" value="Genomic_DNA"/>
</dbReference>
<feature type="domain" description="DUF5008" evidence="2">
    <location>
        <begin position="28"/>
        <end position="134"/>
    </location>
</feature>
<dbReference type="Proteomes" id="UP000286031">
    <property type="component" value="Unassembled WGS sequence"/>
</dbReference>
<evidence type="ECO:0000313" key="3">
    <source>
        <dbReference type="EMBL" id="KAA4527101.1"/>
    </source>
</evidence>
<evidence type="ECO:0000313" key="5">
    <source>
        <dbReference type="EMBL" id="MDC7959048.1"/>
    </source>
</evidence>
<gene>
    <name evidence="7" type="ORF">DW206_26455</name>
    <name evidence="6" type="ORF">DWV35_01790</name>
    <name evidence="3" type="ORF">F3B85_25215</name>
    <name evidence="4" type="ORF">F3B90_17600</name>
    <name evidence="5" type="ORF">PQ628_12585</name>
</gene>
<evidence type="ECO:0000313" key="10">
    <source>
        <dbReference type="Proteomes" id="UP000424805"/>
    </source>
</evidence>
<dbReference type="PROSITE" id="PS51257">
    <property type="entry name" value="PROKAR_LIPOPROTEIN"/>
    <property type="match status" value="1"/>
</dbReference>
<dbReference type="EMBL" id="QSBI01000002">
    <property type="protein sequence ID" value="RGX12670.1"/>
    <property type="molecule type" value="Genomic_DNA"/>
</dbReference>
<dbReference type="Proteomes" id="UP001215078">
    <property type="component" value="Unassembled WGS sequence"/>
</dbReference>
<dbReference type="Pfam" id="PF16400">
    <property type="entry name" value="DUF5008"/>
    <property type="match status" value="1"/>
</dbReference>